<keyword evidence="2" id="KW-1185">Reference proteome</keyword>
<dbReference type="AlphaFoldDB" id="A0A1Y0IT50"/>
<dbReference type="Proteomes" id="UP000195437">
    <property type="component" value="Chromosome"/>
</dbReference>
<name>A0A1Y0IT50_9BACL</name>
<accession>A0A1Y0IT50</accession>
<proteinExistence type="predicted"/>
<organism evidence="1 2">
    <name type="scientific">Tumebacillus avium</name>
    <dbReference type="NCBI Taxonomy" id="1903704"/>
    <lineage>
        <taxon>Bacteria</taxon>
        <taxon>Bacillati</taxon>
        <taxon>Bacillota</taxon>
        <taxon>Bacilli</taxon>
        <taxon>Bacillales</taxon>
        <taxon>Alicyclobacillaceae</taxon>
        <taxon>Tumebacillus</taxon>
    </lineage>
</organism>
<evidence type="ECO:0008006" key="3">
    <source>
        <dbReference type="Google" id="ProtNLM"/>
    </source>
</evidence>
<evidence type="ECO:0000313" key="2">
    <source>
        <dbReference type="Proteomes" id="UP000195437"/>
    </source>
</evidence>
<dbReference type="KEGG" id="tum:CBW65_23375"/>
<sequence length="382" mass="40507">MGAGTALAAGEPTLLWHAAYDGGGYEAFGDVFETADGGLIGYGIDGDVVKMDGNAGIEWAVNLPVLARDLNVTADGGYILVGDNGFMAKLDAAGNVLWQKTFASGADLMSVNKTADGGFIVSGNLYVAGASDNVFLMKTDAGGNSIWEKNFGGAKTDIAGESGSVQQTTDGGYVVVGTTWTYSNELYNSNVYLIRTDANGNQKWYKTYGSTKTDMGYSVQQTSDGGFIIGGRYEYSTDGDAYLVKTDMLGNLTWQRTYGGTGSDYGYTAEQTADGGYILGGYYSFSTTDFDMYAVKTDAYGALQWQQSYGGALGELANSIHQTSDGGYILGGYTETFAQTNRDYYLVRLGYPTALTEGLDGALKSIPYEKTSKALAAPLAKR</sequence>
<dbReference type="PANTHER" id="PTHR42754:SF1">
    <property type="entry name" value="LIPOPROTEIN"/>
    <property type="match status" value="1"/>
</dbReference>
<dbReference type="PANTHER" id="PTHR42754">
    <property type="entry name" value="ENDOGLUCANASE"/>
    <property type="match status" value="1"/>
</dbReference>
<protein>
    <recommendedName>
        <fullName evidence="3">Bulb-type lectin domain-containing protein</fullName>
    </recommendedName>
</protein>
<gene>
    <name evidence="1" type="ORF">CBW65_23375</name>
</gene>
<evidence type="ECO:0000313" key="1">
    <source>
        <dbReference type="EMBL" id="ARU63627.1"/>
    </source>
</evidence>
<reference evidence="2" key="1">
    <citation type="submission" date="2017-05" db="EMBL/GenBank/DDBJ databases">
        <authorList>
            <person name="Sung H."/>
        </authorList>
    </citation>
    <scope>NUCLEOTIDE SEQUENCE [LARGE SCALE GENOMIC DNA]</scope>
    <source>
        <strain evidence="2">AR23208</strain>
    </source>
</reference>
<dbReference type="SUPFAM" id="SSF75011">
    <property type="entry name" value="3-carboxy-cis,cis-mucoante lactonizing enzyme"/>
    <property type="match status" value="1"/>
</dbReference>
<dbReference type="EMBL" id="CP021434">
    <property type="protein sequence ID" value="ARU63627.1"/>
    <property type="molecule type" value="Genomic_DNA"/>
</dbReference>